<reference evidence="1 2" key="1">
    <citation type="submission" date="2013-02" db="EMBL/GenBank/DDBJ databases">
        <authorList>
            <person name="Harkins D.M."/>
            <person name="Durkin A.S."/>
            <person name="Brinkac L.M."/>
            <person name="Haft D.H."/>
            <person name="Selengut J.D."/>
            <person name="Sanka R."/>
            <person name="DePew J."/>
            <person name="Purushe J."/>
            <person name="Tulsiani S.M."/>
            <person name="Graham G.C."/>
            <person name="Burns M.-A."/>
            <person name="Dohnt M.F."/>
            <person name="Smythe L.D."/>
            <person name="McKay D.B."/>
            <person name="Craig S.B."/>
            <person name="Vinetz J.M."/>
            <person name="Sutton G.G."/>
            <person name="Nierman W.C."/>
            <person name="Fouts D.E."/>
        </authorList>
    </citation>
    <scope>NUCLEOTIDE SEQUENCE [LARGE SCALE GENOMIC DNA]</scope>
    <source>
        <strain evidence="1 2">LT2050</strain>
    </source>
</reference>
<protein>
    <submittedName>
        <fullName evidence="1">Uncharacterized protein</fullName>
    </submittedName>
</protein>
<comment type="caution">
    <text evidence="1">The sequence shown here is derived from an EMBL/GenBank/DDBJ whole genome shotgun (WGS) entry which is preliminary data.</text>
</comment>
<sequence>MLKNSAIELFLVLKRPSLILTEKNAMNFNTNFSLEQNSKYSDLIPLKAMNIFRSFQ</sequence>
<evidence type="ECO:0000313" key="2">
    <source>
        <dbReference type="Proteomes" id="UP000011778"/>
    </source>
</evidence>
<name>M3IQ84_LEPIT</name>
<dbReference type="EMBL" id="AFMD02000175">
    <property type="protein sequence ID" value="EMG22757.1"/>
    <property type="molecule type" value="Genomic_DNA"/>
</dbReference>
<gene>
    <name evidence="1" type="ORF">LEP1GSC150_4872</name>
</gene>
<proteinExistence type="predicted"/>
<dbReference type="Proteomes" id="UP000011778">
    <property type="component" value="Unassembled WGS sequence"/>
</dbReference>
<accession>M3IQ84</accession>
<organism evidence="1 2">
    <name type="scientific">Leptospira interrogans serovar Copenhageni str. LT2050</name>
    <dbReference type="NCBI Taxonomy" id="1001598"/>
    <lineage>
        <taxon>Bacteria</taxon>
        <taxon>Pseudomonadati</taxon>
        <taxon>Spirochaetota</taxon>
        <taxon>Spirochaetia</taxon>
        <taxon>Leptospirales</taxon>
        <taxon>Leptospiraceae</taxon>
        <taxon>Leptospira</taxon>
    </lineage>
</organism>
<evidence type="ECO:0000313" key="1">
    <source>
        <dbReference type="EMBL" id="EMG22757.1"/>
    </source>
</evidence>
<dbReference type="AlphaFoldDB" id="M3IQ84"/>